<keyword evidence="2" id="KW-1185">Reference proteome</keyword>
<sequence>MIEEYTDILLIYNDHISNNNPGTSINNQQKQITGPFRTSKQNNITSNLLHIIRNGIRFCVVGLITSFICMGIVTPESVGTLILHPHNACNNSREY</sequence>
<organism evidence="1 2">
    <name type="scientific">Dermatophagoides farinae</name>
    <name type="common">American house dust mite</name>
    <dbReference type="NCBI Taxonomy" id="6954"/>
    <lineage>
        <taxon>Eukaryota</taxon>
        <taxon>Metazoa</taxon>
        <taxon>Ecdysozoa</taxon>
        <taxon>Arthropoda</taxon>
        <taxon>Chelicerata</taxon>
        <taxon>Arachnida</taxon>
        <taxon>Acari</taxon>
        <taxon>Acariformes</taxon>
        <taxon>Sarcoptiformes</taxon>
        <taxon>Astigmata</taxon>
        <taxon>Psoroptidia</taxon>
        <taxon>Analgoidea</taxon>
        <taxon>Pyroglyphidae</taxon>
        <taxon>Dermatophagoidinae</taxon>
        <taxon>Dermatophagoides</taxon>
    </lineage>
</organism>
<evidence type="ECO:0000313" key="2">
    <source>
        <dbReference type="Proteomes" id="UP000790347"/>
    </source>
</evidence>
<reference evidence="1" key="2">
    <citation type="journal article" date="2022" name="Res Sq">
        <title>Comparative Genomics Reveals Insights into the Divergent Evolution of Astigmatic Mites and Household Pest Adaptations.</title>
        <authorList>
            <person name="Xiong Q."/>
            <person name="Wan A.T.-Y."/>
            <person name="Liu X.-Y."/>
            <person name="Fung C.S.-H."/>
            <person name="Xiao X."/>
            <person name="Malainual N."/>
            <person name="Hou J."/>
            <person name="Wang L."/>
            <person name="Wang M."/>
            <person name="Yang K."/>
            <person name="Cui Y."/>
            <person name="Leung E."/>
            <person name="Nong W."/>
            <person name="Shin S.-K."/>
            <person name="Au S."/>
            <person name="Jeong K.Y."/>
            <person name="Chew F.T."/>
            <person name="Hui J."/>
            <person name="Leung T.F."/>
            <person name="Tungtrongchitr A."/>
            <person name="Zhong N."/>
            <person name="Liu Z."/>
            <person name="Tsui S."/>
        </authorList>
    </citation>
    <scope>NUCLEOTIDE SEQUENCE</scope>
    <source>
        <strain evidence="1">Derf</strain>
        <tissue evidence="1">Whole organism</tissue>
    </source>
</reference>
<dbReference type="AlphaFoldDB" id="A0A922L8D4"/>
<accession>A0A922L8D4</accession>
<reference evidence="1" key="1">
    <citation type="submission" date="2013-05" db="EMBL/GenBank/DDBJ databases">
        <authorList>
            <person name="Yim A.K.Y."/>
            <person name="Chan T.F."/>
            <person name="Ji K.M."/>
            <person name="Liu X.Y."/>
            <person name="Zhou J.W."/>
            <person name="Li R.Q."/>
            <person name="Yang K.Y."/>
            <person name="Li J."/>
            <person name="Li M."/>
            <person name="Law P.T.W."/>
            <person name="Wu Y.L."/>
            <person name="Cai Z.L."/>
            <person name="Qin H."/>
            <person name="Bao Y."/>
            <person name="Leung R.K.K."/>
            <person name="Ng P.K.S."/>
            <person name="Zou J."/>
            <person name="Zhong X.J."/>
            <person name="Ran P.X."/>
            <person name="Zhong N.S."/>
            <person name="Liu Z.G."/>
            <person name="Tsui S.K.W."/>
        </authorList>
    </citation>
    <scope>NUCLEOTIDE SEQUENCE</scope>
    <source>
        <strain evidence="1">Derf</strain>
        <tissue evidence="1">Whole organism</tissue>
    </source>
</reference>
<evidence type="ECO:0000313" key="1">
    <source>
        <dbReference type="EMBL" id="KAH9526419.1"/>
    </source>
</evidence>
<name>A0A922L8D4_DERFA</name>
<protein>
    <submittedName>
        <fullName evidence="1">Uncharacterized protein</fullName>
    </submittedName>
</protein>
<comment type="caution">
    <text evidence="1">The sequence shown here is derived from an EMBL/GenBank/DDBJ whole genome shotgun (WGS) entry which is preliminary data.</text>
</comment>
<gene>
    <name evidence="1" type="ORF">DERF_000515</name>
</gene>
<proteinExistence type="predicted"/>
<dbReference type="EMBL" id="ASGP02000001">
    <property type="protein sequence ID" value="KAH9526419.1"/>
    <property type="molecule type" value="Genomic_DNA"/>
</dbReference>
<dbReference type="Proteomes" id="UP000790347">
    <property type="component" value="Unassembled WGS sequence"/>
</dbReference>